<dbReference type="Pfam" id="PF01494">
    <property type="entry name" value="FAD_binding_3"/>
    <property type="match status" value="1"/>
</dbReference>
<evidence type="ECO:0000256" key="2">
    <source>
        <dbReference type="ARBA" id="ARBA00023027"/>
    </source>
</evidence>
<dbReference type="Proteomes" id="UP001055159">
    <property type="component" value="Chromosome"/>
</dbReference>
<dbReference type="PANTHER" id="PTHR43476:SF4">
    <property type="entry name" value="BLR0106 PROTEIN"/>
    <property type="match status" value="1"/>
</dbReference>
<feature type="domain" description="FAD-binding" evidence="3">
    <location>
        <begin position="10"/>
        <end position="346"/>
    </location>
</feature>
<dbReference type="PANTHER" id="PTHR43476">
    <property type="entry name" value="3-(3-HYDROXY-PHENYL)PROPIONATE/3-HYDROXYCINNAMIC ACID HYDROXYLASE"/>
    <property type="match status" value="1"/>
</dbReference>
<evidence type="ECO:0000259" key="3">
    <source>
        <dbReference type="Pfam" id="PF01494"/>
    </source>
</evidence>
<keyword evidence="1" id="KW-0560">Oxidoreductase</keyword>
<dbReference type="Proteomes" id="UP001140272">
    <property type="component" value="Unassembled WGS sequence"/>
</dbReference>
<name>A0A9X2Y297_9MYCO</name>
<accession>A0A9X2Y297</accession>
<gene>
    <name evidence="4" type="ORF">H7H73_22155</name>
    <name evidence="5" type="ORF">MJO55_21525</name>
</gene>
<reference evidence="4" key="1">
    <citation type="submission" date="2020-07" db="EMBL/GenBank/DDBJ databases">
        <authorList>
            <person name="Pettersson B.M.F."/>
            <person name="Behra P.R.K."/>
            <person name="Ramesh M."/>
            <person name="Das S."/>
            <person name="Dasgupta S."/>
            <person name="Kirsebom L.A."/>
        </authorList>
    </citation>
    <scope>NUCLEOTIDE SEQUENCE</scope>
    <source>
        <strain evidence="4">DSM 45406</strain>
    </source>
</reference>
<dbReference type="Gene3D" id="3.30.9.10">
    <property type="entry name" value="D-Amino Acid Oxidase, subunit A, domain 2"/>
    <property type="match status" value="1"/>
</dbReference>
<evidence type="ECO:0000313" key="5">
    <source>
        <dbReference type="EMBL" id="ULP35807.1"/>
    </source>
</evidence>
<dbReference type="InterPro" id="IPR002938">
    <property type="entry name" value="FAD-bd"/>
</dbReference>
<reference evidence="4" key="2">
    <citation type="journal article" date="2022" name="BMC Genomics">
        <title>Comparative genome analysis of mycobacteria focusing on tRNA and non-coding RNA.</title>
        <authorList>
            <person name="Behra P.R.K."/>
            <person name="Pettersson B.M.F."/>
            <person name="Ramesh M."/>
            <person name="Das S."/>
            <person name="Dasgupta S."/>
            <person name="Kirsebom L.A."/>
        </authorList>
    </citation>
    <scope>NUCLEOTIDE SEQUENCE</scope>
    <source>
        <strain evidence="4">DSM 45406</strain>
    </source>
</reference>
<dbReference type="Gene3D" id="3.50.50.60">
    <property type="entry name" value="FAD/NAD(P)-binding domain"/>
    <property type="match status" value="1"/>
</dbReference>
<dbReference type="GO" id="GO:0071949">
    <property type="term" value="F:FAD binding"/>
    <property type="evidence" value="ECO:0007669"/>
    <property type="project" value="InterPro"/>
</dbReference>
<dbReference type="PRINTS" id="PR00420">
    <property type="entry name" value="RNGMNOXGNASE"/>
</dbReference>
<evidence type="ECO:0000313" key="7">
    <source>
        <dbReference type="Proteomes" id="UP001140272"/>
    </source>
</evidence>
<dbReference type="NCBIfam" id="NF006091">
    <property type="entry name" value="PRK08243.1"/>
    <property type="match status" value="1"/>
</dbReference>
<dbReference type="GO" id="GO:0016491">
    <property type="term" value="F:oxidoreductase activity"/>
    <property type="evidence" value="ECO:0007669"/>
    <property type="project" value="UniProtKB-KW"/>
</dbReference>
<dbReference type="SUPFAM" id="SSF54373">
    <property type="entry name" value="FAD-linked reductases, C-terminal domain"/>
    <property type="match status" value="1"/>
</dbReference>
<dbReference type="SUPFAM" id="SSF51905">
    <property type="entry name" value="FAD/NAD(P)-binding domain"/>
    <property type="match status" value="1"/>
</dbReference>
<dbReference type="InterPro" id="IPR036188">
    <property type="entry name" value="FAD/NAD-bd_sf"/>
</dbReference>
<proteinExistence type="predicted"/>
<evidence type="ECO:0000313" key="4">
    <source>
        <dbReference type="EMBL" id="MCV7072661.1"/>
    </source>
</evidence>
<dbReference type="AlphaFoldDB" id="A0A9X2Y297"/>
<dbReference type="InterPro" id="IPR050631">
    <property type="entry name" value="PheA/TfdB_FAD_monoxygenase"/>
</dbReference>
<keyword evidence="2" id="KW-0520">NAD</keyword>
<dbReference type="RefSeq" id="WP_043411921.1">
    <property type="nucleotide sequence ID" value="NZ_CP092427.2"/>
</dbReference>
<keyword evidence="6" id="KW-1185">Reference proteome</keyword>
<sequence>MTSSSPTVTRTQVAVVGAGPAGLLLTHLLHRAGIDSVAIDLRRRAEIEETHRAGILEEGSVRLLVDSGASERVLTEGVRHDGIDLGFGGALHRIDFAGGCGSSTRLYPQTEIFIDLADVRARDGGDVRFGVTDVAVGELTGHPVMSFADADGTRHEVRADILVGADGSRSVCRRAVPEGERRQYFREYPFAWFGILCEAPPSAEELIYNHSEQGFALISQRTPQLQRMYFQCAPDEDPDAWSDDRIWTELQNRLQANGHTLKEGPIVDKSVLPFRSFVQEPLRYGAMALAGDAAHTVPPTGAKGLNLALADVRVLAEAIETALGTGDLDALDRYSERALARVWKAQYFSYWMTTLLHRLPDAEPFDVRRQVGELSALVESAAGASYLAQGYCGWPAESSGRR</sequence>
<evidence type="ECO:0000256" key="1">
    <source>
        <dbReference type="ARBA" id="ARBA00023002"/>
    </source>
</evidence>
<reference evidence="5" key="3">
    <citation type="submission" date="2022-08" db="EMBL/GenBank/DDBJ databases">
        <title>Whole genome sequencing of non-tuberculosis mycobacteria type-strains.</title>
        <authorList>
            <person name="Igarashi Y."/>
            <person name="Osugi A."/>
            <person name="Mitarai S."/>
        </authorList>
    </citation>
    <scope>NUCLEOTIDE SEQUENCE</scope>
    <source>
        <strain evidence="5">JCM 16372</strain>
    </source>
</reference>
<dbReference type="EMBL" id="JACKRN010000737">
    <property type="protein sequence ID" value="MCV7072661.1"/>
    <property type="molecule type" value="Genomic_DNA"/>
</dbReference>
<dbReference type="EMBL" id="CP092427">
    <property type="protein sequence ID" value="ULP35807.1"/>
    <property type="molecule type" value="Genomic_DNA"/>
</dbReference>
<evidence type="ECO:0000313" key="6">
    <source>
        <dbReference type="Proteomes" id="UP001055159"/>
    </source>
</evidence>
<organism evidence="4 7">
    <name type="scientific">Mycolicibacterium rufum</name>
    <dbReference type="NCBI Taxonomy" id="318424"/>
    <lineage>
        <taxon>Bacteria</taxon>
        <taxon>Bacillati</taxon>
        <taxon>Actinomycetota</taxon>
        <taxon>Actinomycetes</taxon>
        <taxon>Mycobacteriales</taxon>
        <taxon>Mycobacteriaceae</taxon>
        <taxon>Mycolicibacterium</taxon>
    </lineage>
</organism>
<protein>
    <submittedName>
        <fullName evidence="4">4-hydroxybenzoate 3-monooxygenase</fullName>
    </submittedName>
</protein>